<sequence>MKKVLFCIVCLNMALLCFGQPVKVKLVAEREAFVLFGDERYDLKKGEIRWITLEGEAMYGRRLWANEECFLFLEAGDALEVVLHENNELELKDDGSLCATRNNWLRKVNLLKQRLQYSQLIPQLLPKEYEGLNLERACDSLNVWLATYLEEYPADRKNFEKVMRTEFKYYRLLEENSIKFSRATFQEFSKDALAGFAELIPDAEDDRVVHSPSYWRMVEMYVDYLRVEDPRGLQGKGDRIYENELKLAKYFPKGTVRDEIAYTNLDNILYWVCPDSRKEFDKCVKRLAPRYAVILQEKLNKQDAKRKDRKLVPENLFPSLSGETVDGERVDLSSFKGSWILLDVWATWCGPCCNEIPFLAKMEERLQGRNIEFVSLSVDKSADREKWIKMVQEKEMKGVQLRLTGKKSELNEMLCISGIPHFAIIDPQGKLVWNALPGVSYGLIYRILKEVPMR</sequence>
<dbReference type="RefSeq" id="WP_118258329.1">
    <property type="nucleotide sequence ID" value="NZ_CALBWO010000038.1"/>
</dbReference>
<comment type="caution">
    <text evidence="7">The sequence shown here is derived from an EMBL/GenBank/DDBJ whole genome shotgun (WGS) entry which is preliminary data.</text>
</comment>
<evidence type="ECO:0000256" key="2">
    <source>
        <dbReference type="ARBA" id="ARBA00022748"/>
    </source>
</evidence>
<dbReference type="STRING" id="1121130.GCA_000519105_03756"/>
<reference evidence="7 8" key="1">
    <citation type="submission" date="2018-08" db="EMBL/GenBank/DDBJ databases">
        <title>A genome reference for cultivated species of the human gut microbiota.</title>
        <authorList>
            <person name="Zou Y."/>
            <person name="Xue W."/>
            <person name="Luo G."/>
        </authorList>
    </citation>
    <scope>NUCLEOTIDE SEQUENCE [LARGE SCALE GENOMIC DNA]</scope>
    <source>
        <strain evidence="7 8">AF14-49</strain>
    </source>
</reference>
<dbReference type="PROSITE" id="PS00194">
    <property type="entry name" value="THIOREDOXIN_1"/>
    <property type="match status" value="1"/>
</dbReference>
<gene>
    <name evidence="7" type="ORF">DWW18_00800</name>
</gene>
<evidence type="ECO:0000313" key="7">
    <source>
        <dbReference type="EMBL" id="RGV36763.1"/>
    </source>
</evidence>
<dbReference type="InterPro" id="IPR050553">
    <property type="entry name" value="Thioredoxin_ResA/DsbE_sf"/>
</dbReference>
<dbReference type="EMBL" id="QRZA01000001">
    <property type="protein sequence ID" value="RGV36763.1"/>
    <property type="molecule type" value="Genomic_DNA"/>
</dbReference>
<dbReference type="CDD" id="cd02966">
    <property type="entry name" value="TlpA_like_family"/>
    <property type="match status" value="1"/>
</dbReference>
<proteinExistence type="predicted"/>
<feature type="signal peptide" evidence="5">
    <location>
        <begin position="1"/>
        <end position="19"/>
    </location>
</feature>
<dbReference type="GO" id="GO:0030313">
    <property type="term" value="C:cell envelope"/>
    <property type="evidence" value="ECO:0007669"/>
    <property type="project" value="UniProtKB-SubCell"/>
</dbReference>
<dbReference type="PROSITE" id="PS51352">
    <property type="entry name" value="THIOREDOXIN_2"/>
    <property type="match status" value="1"/>
</dbReference>
<name>A0A412X5T2_9BACT</name>
<protein>
    <submittedName>
        <fullName evidence="7">TlpA family protein disulfide reductase</fullName>
    </submittedName>
</protein>
<evidence type="ECO:0000313" key="8">
    <source>
        <dbReference type="Proteomes" id="UP000283589"/>
    </source>
</evidence>
<dbReference type="PANTHER" id="PTHR42852:SF6">
    <property type="entry name" value="THIOL:DISULFIDE INTERCHANGE PROTEIN DSBE"/>
    <property type="match status" value="1"/>
</dbReference>
<accession>A0A412X5T2</accession>
<keyword evidence="2" id="KW-0201">Cytochrome c-type biogenesis</keyword>
<dbReference type="Pfam" id="PF00578">
    <property type="entry name" value="AhpC-TSA"/>
    <property type="match status" value="1"/>
</dbReference>
<dbReference type="GO" id="GO:0016209">
    <property type="term" value="F:antioxidant activity"/>
    <property type="evidence" value="ECO:0007669"/>
    <property type="project" value="InterPro"/>
</dbReference>
<keyword evidence="4" id="KW-0676">Redox-active center</keyword>
<dbReference type="InterPro" id="IPR013766">
    <property type="entry name" value="Thioredoxin_domain"/>
</dbReference>
<evidence type="ECO:0000256" key="1">
    <source>
        <dbReference type="ARBA" id="ARBA00004196"/>
    </source>
</evidence>
<dbReference type="InterPro" id="IPR000866">
    <property type="entry name" value="AhpC/TSA"/>
</dbReference>
<comment type="subcellular location">
    <subcellularLocation>
        <location evidence="1">Cell envelope</location>
    </subcellularLocation>
</comment>
<evidence type="ECO:0000256" key="5">
    <source>
        <dbReference type="SAM" id="SignalP"/>
    </source>
</evidence>
<feature type="domain" description="Thioredoxin" evidence="6">
    <location>
        <begin position="311"/>
        <end position="453"/>
    </location>
</feature>
<dbReference type="GO" id="GO:0016491">
    <property type="term" value="F:oxidoreductase activity"/>
    <property type="evidence" value="ECO:0007669"/>
    <property type="project" value="InterPro"/>
</dbReference>
<dbReference type="InterPro" id="IPR036249">
    <property type="entry name" value="Thioredoxin-like_sf"/>
</dbReference>
<dbReference type="Proteomes" id="UP000283589">
    <property type="component" value="Unassembled WGS sequence"/>
</dbReference>
<evidence type="ECO:0000259" key="6">
    <source>
        <dbReference type="PROSITE" id="PS51352"/>
    </source>
</evidence>
<feature type="chain" id="PRO_5019406738" evidence="5">
    <location>
        <begin position="20"/>
        <end position="454"/>
    </location>
</feature>
<keyword evidence="3" id="KW-1015">Disulfide bond</keyword>
<dbReference type="PANTHER" id="PTHR42852">
    <property type="entry name" value="THIOL:DISULFIDE INTERCHANGE PROTEIN DSBE"/>
    <property type="match status" value="1"/>
</dbReference>
<evidence type="ECO:0000256" key="3">
    <source>
        <dbReference type="ARBA" id="ARBA00023157"/>
    </source>
</evidence>
<keyword evidence="5" id="KW-0732">Signal</keyword>
<evidence type="ECO:0000256" key="4">
    <source>
        <dbReference type="ARBA" id="ARBA00023284"/>
    </source>
</evidence>
<organism evidence="7 8">
    <name type="scientific">Butyricimonas virosa</name>
    <dbReference type="NCBI Taxonomy" id="544645"/>
    <lineage>
        <taxon>Bacteria</taxon>
        <taxon>Pseudomonadati</taxon>
        <taxon>Bacteroidota</taxon>
        <taxon>Bacteroidia</taxon>
        <taxon>Bacteroidales</taxon>
        <taxon>Odoribacteraceae</taxon>
        <taxon>Butyricimonas</taxon>
    </lineage>
</organism>
<dbReference type="GO" id="GO:0017004">
    <property type="term" value="P:cytochrome complex assembly"/>
    <property type="evidence" value="ECO:0007669"/>
    <property type="project" value="UniProtKB-KW"/>
</dbReference>
<dbReference type="Gene3D" id="3.40.30.10">
    <property type="entry name" value="Glutaredoxin"/>
    <property type="match status" value="1"/>
</dbReference>
<dbReference type="InterPro" id="IPR017937">
    <property type="entry name" value="Thioredoxin_CS"/>
</dbReference>
<dbReference type="SUPFAM" id="SSF52833">
    <property type="entry name" value="Thioredoxin-like"/>
    <property type="match status" value="1"/>
</dbReference>
<dbReference type="AlphaFoldDB" id="A0A412X5T2"/>